<sequence>MYRIRLMFSAMITRPLFCIRPISGALTRLPVLRKLVKLAWYPAQFFSACTTSFEVTHGELVSGRSFTKFNRTDSKVDMHSSRSSLR</sequence>
<accession>A0A2M3ZW34</accession>
<proteinExistence type="predicted"/>
<reference evidence="1" key="1">
    <citation type="submission" date="2018-01" db="EMBL/GenBank/DDBJ databases">
        <title>An insight into the sialome of Amazonian anophelines.</title>
        <authorList>
            <person name="Ribeiro J.M."/>
            <person name="Scarpassa V."/>
            <person name="Calvo E."/>
        </authorList>
    </citation>
    <scope>NUCLEOTIDE SEQUENCE</scope>
    <source>
        <tissue evidence="1">Salivary glands</tissue>
    </source>
</reference>
<name>A0A2M3ZW34_9DIPT</name>
<dbReference type="EMBL" id="GGFM01012013">
    <property type="protein sequence ID" value="MBW32764.1"/>
    <property type="molecule type" value="Transcribed_RNA"/>
</dbReference>
<evidence type="ECO:0000313" key="1">
    <source>
        <dbReference type="EMBL" id="MBW32764.1"/>
    </source>
</evidence>
<dbReference type="AlphaFoldDB" id="A0A2M3ZW34"/>
<organism evidence="1">
    <name type="scientific">Anopheles braziliensis</name>
    <dbReference type="NCBI Taxonomy" id="58242"/>
    <lineage>
        <taxon>Eukaryota</taxon>
        <taxon>Metazoa</taxon>
        <taxon>Ecdysozoa</taxon>
        <taxon>Arthropoda</taxon>
        <taxon>Hexapoda</taxon>
        <taxon>Insecta</taxon>
        <taxon>Pterygota</taxon>
        <taxon>Neoptera</taxon>
        <taxon>Endopterygota</taxon>
        <taxon>Diptera</taxon>
        <taxon>Nematocera</taxon>
        <taxon>Culicoidea</taxon>
        <taxon>Culicidae</taxon>
        <taxon>Anophelinae</taxon>
        <taxon>Anopheles</taxon>
    </lineage>
</organism>
<protein>
    <submittedName>
        <fullName evidence="1">Putative secreted peptide</fullName>
    </submittedName>
</protein>